<reference evidence="2 3" key="1">
    <citation type="journal article" date="2019" name="Int. J. Syst. Evol. Microbiol.">
        <title>The Global Catalogue of Microorganisms (GCM) 10K type strain sequencing project: providing services to taxonomists for standard genome sequencing and annotation.</title>
        <authorList>
            <consortium name="The Broad Institute Genomics Platform"/>
            <consortium name="The Broad Institute Genome Sequencing Center for Infectious Disease"/>
            <person name="Wu L."/>
            <person name="Ma J."/>
        </authorList>
    </citation>
    <scope>NUCLEOTIDE SEQUENCE [LARGE SCALE GENOMIC DNA]</scope>
    <source>
        <strain evidence="2 3">JCM 17504</strain>
    </source>
</reference>
<dbReference type="GeneID" id="68612461"/>
<dbReference type="AlphaFoldDB" id="A0AAV3UFY0"/>
<protein>
    <submittedName>
        <fullName evidence="2">Diphthine--ammonia ligase</fullName>
    </submittedName>
</protein>
<evidence type="ECO:0000259" key="1">
    <source>
        <dbReference type="Pfam" id="PF01902"/>
    </source>
</evidence>
<comment type="caution">
    <text evidence="2">The sequence shown here is derived from an EMBL/GenBank/DDBJ whole genome shotgun (WGS) entry which is preliminary data.</text>
</comment>
<dbReference type="Pfam" id="PF01902">
    <property type="entry name" value="Diphthami_syn_2"/>
    <property type="match status" value="1"/>
</dbReference>
<dbReference type="InterPro" id="IPR014729">
    <property type="entry name" value="Rossmann-like_a/b/a_fold"/>
</dbReference>
<dbReference type="GO" id="GO:0016874">
    <property type="term" value="F:ligase activity"/>
    <property type="evidence" value="ECO:0007669"/>
    <property type="project" value="UniProtKB-KW"/>
</dbReference>
<evidence type="ECO:0000313" key="3">
    <source>
        <dbReference type="Proteomes" id="UP001501729"/>
    </source>
</evidence>
<accession>A0AAV3UFY0</accession>
<name>A0AAV3UFY0_9EURY</name>
<keyword evidence="3" id="KW-1185">Reference proteome</keyword>
<dbReference type="EMBL" id="BAABKX010000001">
    <property type="protein sequence ID" value="GAA5047737.1"/>
    <property type="molecule type" value="Genomic_DNA"/>
</dbReference>
<organism evidence="2 3">
    <name type="scientific">Haladaptatus pallidirubidus</name>
    <dbReference type="NCBI Taxonomy" id="1008152"/>
    <lineage>
        <taxon>Archaea</taxon>
        <taxon>Methanobacteriati</taxon>
        <taxon>Methanobacteriota</taxon>
        <taxon>Stenosarchaea group</taxon>
        <taxon>Halobacteria</taxon>
        <taxon>Halobacteriales</taxon>
        <taxon>Haladaptataceae</taxon>
        <taxon>Haladaptatus</taxon>
    </lineage>
</organism>
<evidence type="ECO:0000313" key="2">
    <source>
        <dbReference type="EMBL" id="GAA5047737.1"/>
    </source>
</evidence>
<keyword evidence="2" id="KW-0436">Ligase</keyword>
<dbReference type="InterPro" id="IPR002761">
    <property type="entry name" value="Diphthami_syn_dom"/>
</dbReference>
<feature type="domain" description="Diphthamide synthase" evidence="1">
    <location>
        <begin position="13"/>
        <end position="204"/>
    </location>
</feature>
<sequence length="226" mass="25211">MTEQSAPTESATVLSWSGGKDAAHALYALGTDEVTELLTTISENGRSSMHGVRRELYAKQAESLGLPIQFVEIPQECVNEEYESRMASVMAEYESRGIKRIAFADLFLEDVRNYRESRLAETNIEGIWPLWNRDTDEQIRAFLDVGFRATVVTVDGSLFDSSFAGRELDSTFLADAPESIDPCGENGEFHTFVWDGPIFDSPVSTETGEVVTREVGDGEFHYCDLR</sequence>
<dbReference type="Proteomes" id="UP001501729">
    <property type="component" value="Unassembled WGS sequence"/>
</dbReference>
<dbReference type="Gene3D" id="3.90.1490.10">
    <property type="entry name" value="putative n-type atp pyrophosphatase, domain 2"/>
    <property type="match status" value="1"/>
</dbReference>
<dbReference type="RefSeq" id="WP_227776624.1">
    <property type="nucleotide sequence ID" value="NZ_BAABKX010000001.1"/>
</dbReference>
<dbReference type="Gene3D" id="3.40.50.620">
    <property type="entry name" value="HUPs"/>
    <property type="match status" value="1"/>
</dbReference>
<gene>
    <name evidence="2" type="ORF">GCM10025751_18680</name>
</gene>
<dbReference type="SUPFAM" id="SSF52402">
    <property type="entry name" value="Adenine nucleotide alpha hydrolases-like"/>
    <property type="match status" value="1"/>
</dbReference>
<proteinExistence type="predicted"/>